<organism evidence="2 3">
    <name type="scientific">Heliobacterium modesticaldum (strain ATCC 51547 / Ice1)</name>
    <dbReference type="NCBI Taxonomy" id="498761"/>
    <lineage>
        <taxon>Bacteria</taxon>
        <taxon>Bacillati</taxon>
        <taxon>Bacillota</taxon>
        <taxon>Clostridia</taxon>
        <taxon>Eubacteriales</taxon>
        <taxon>Heliobacteriaceae</taxon>
        <taxon>Heliomicrobium</taxon>
    </lineage>
</organism>
<keyword evidence="3" id="KW-1185">Reference proteome</keyword>
<evidence type="ECO:0000256" key="1">
    <source>
        <dbReference type="SAM" id="MobiDB-lite"/>
    </source>
</evidence>
<evidence type="ECO:0000313" key="3">
    <source>
        <dbReference type="Proteomes" id="UP000008550"/>
    </source>
</evidence>
<dbReference type="STRING" id="498761.HM1_0856"/>
<dbReference type="HOGENOM" id="CLU_2734491_0_0_9"/>
<name>B0TAQ3_HELMI</name>
<dbReference type="Proteomes" id="UP000008550">
    <property type="component" value="Chromosome"/>
</dbReference>
<protein>
    <submittedName>
        <fullName evidence="2">Uncharacterized protein</fullName>
    </submittedName>
</protein>
<feature type="region of interest" description="Disordered" evidence="1">
    <location>
        <begin position="46"/>
        <end position="71"/>
    </location>
</feature>
<evidence type="ECO:0000313" key="2">
    <source>
        <dbReference type="EMBL" id="ABZ83705.1"/>
    </source>
</evidence>
<dbReference type="KEGG" id="hmo:HM1_0856"/>
<reference evidence="2 3" key="1">
    <citation type="journal article" date="2008" name="J. Bacteriol.">
        <title>The genome of Heliobacterium modesticaldum, a phototrophic representative of the Firmicutes containing the simplest photosynthetic apparatus.</title>
        <authorList>
            <person name="Sattley W.M."/>
            <person name="Madigan M.T."/>
            <person name="Swingley W.D."/>
            <person name="Cheung P.C."/>
            <person name="Clocksin K.M."/>
            <person name="Conrad A.L."/>
            <person name="Dejesa L.C."/>
            <person name="Honchak B.M."/>
            <person name="Jung D.O."/>
            <person name="Karbach L.E."/>
            <person name="Kurdoglu A."/>
            <person name="Lahiri S."/>
            <person name="Mastrian S.D."/>
            <person name="Page L.E."/>
            <person name="Taylor H.L."/>
            <person name="Wang Z.T."/>
            <person name="Raymond J."/>
            <person name="Chen M."/>
            <person name="Blankenship R.E."/>
            <person name="Touchman J.W."/>
        </authorList>
    </citation>
    <scope>NUCLEOTIDE SEQUENCE [LARGE SCALE GENOMIC DNA]</scope>
    <source>
        <strain evidence="3">ATCC 51547 / Ice1</strain>
    </source>
</reference>
<dbReference type="AlphaFoldDB" id="B0TAQ3"/>
<proteinExistence type="predicted"/>
<gene>
    <name evidence="2" type="ORF">HM1_0856</name>
</gene>
<sequence>MRRDRLIAIGNPHPNLIGLDHRPRPERIVPGRFFFWIPGGSCGHNRLHGTPSKQGNGRPSHAVQTDRAFRL</sequence>
<accession>B0TAQ3</accession>
<dbReference type="EMBL" id="CP000930">
    <property type="protein sequence ID" value="ABZ83705.1"/>
    <property type="molecule type" value="Genomic_DNA"/>
</dbReference>